<name>A0A9P4U7Z5_9PLEO</name>
<dbReference type="Proteomes" id="UP000799764">
    <property type="component" value="Unassembled WGS sequence"/>
</dbReference>
<feature type="compositionally biased region" description="Low complexity" evidence="1">
    <location>
        <begin position="131"/>
        <end position="141"/>
    </location>
</feature>
<organism evidence="2 3">
    <name type="scientific">Karstenula rhodostoma CBS 690.94</name>
    <dbReference type="NCBI Taxonomy" id="1392251"/>
    <lineage>
        <taxon>Eukaryota</taxon>
        <taxon>Fungi</taxon>
        <taxon>Dikarya</taxon>
        <taxon>Ascomycota</taxon>
        <taxon>Pezizomycotina</taxon>
        <taxon>Dothideomycetes</taxon>
        <taxon>Pleosporomycetidae</taxon>
        <taxon>Pleosporales</taxon>
        <taxon>Massarineae</taxon>
        <taxon>Didymosphaeriaceae</taxon>
        <taxon>Karstenula</taxon>
    </lineage>
</organism>
<feature type="compositionally biased region" description="Low complexity" evidence="1">
    <location>
        <begin position="46"/>
        <end position="58"/>
    </location>
</feature>
<comment type="caution">
    <text evidence="2">The sequence shown here is derived from an EMBL/GenBank/DDBJ whole genome shotgun (WGS) entry which is preliminary data.</text>
</comment>
<dbReference type="AlphaFoldDB" id="A0A9P4U7Z5"/>
<gene>
    <name evidence="2" type="ORF">P171DRAFT_498215</name>
</gene>
<protein>
    <submittedName>
        <fullName evidence="2">Uncharacterized protein</fullName>
    </submittedName>
</protein>
<dbReference type="EMBL" id="MU001505">
    <property type="protein sequence ID" value="KAF2441769.1"/>
    <property type="molecule type" value="Genomic_DNA"/>
</dbReference>
<evidence type="ECO:0000313" key="2">
    <source>
        <dbReference type="EMBL" id="KAF2441769.1"/>
    </source>
</evidence>
<dbReference type="OrthoDB" id="3797827at2759"/>
<reference evidence="2" key="1">
    <citation type="journal article" date="2020" name="Stud. Mycol.">
        <title>101 Dothideomycetes genomes: a test case for predicting lifestyles and emergence of pathogens.</title>
        <authorList>
            <person name="Haridas S."/>
            <person name="Albert R."/>
            <person name="Binder M."/>
            <person name="Bloem J."/>
            <person name="Labutti K."/>
            <person name="Salamov A."/>
            <person name="Andreopoulos B."/>
            <person name="Baker S."/>
            <person name="Barry K."/>
            <person name="Bills G."/>
            <person name="Bluhm B."/>
            <person name="Cannon C."/>
            <person name="Castanera R."/>
            <person name="Culley D."/>
            <person name="Daum C."/>
            <person name="Ezra D."/>
            <person name="Gonzalez J."/>
            <person name="Henrissat B."/>
            <person name="Kuo A."/>
            <person name="Liang C."/>
            <person name="Lipzen A."/>
            <person name="Lutzoni F."/>
            <person name="Magnuson J."/>
            <person name="Mondo S."/>
            <person name="Nolan M."/>
            <person name="Ohm R."/>
            <person name="Pangilinan J."/>
            <person name="Park H.-J."/>
            <person name="Ramirez L."/>
            <person name="Alfaro M."/>
            <person name="Sun H."/>
            <person name="Tritt A."/>
            <person name="Yoshinaga Y."/>
            <person name="Zwiers L.-H."/>
            <person name="Turgeon B."/>
            <person name="Goodwin S."/>
            <person name="Spatafora J."/>
            <person name="Crous P."/>
            <person name="Grigoriev I."/>
        </authorList>
    </citation>
    <scope>NUCLEOTIDE SEQUENCE</scope>
    <source>
        <strain evidence="2">CBS 690.94</strain>
    </source>
</reference>
<proteinExistence type="predicted"/>
<feature type="compositionally biased region" description="Basic residues" evidence="1">
    <location>
        <begin position="118"/>
        <end position="130"/>
    </location>
</feature>
<keyword evidence="3" id="KW-1185">Reference proteome</keyword>
<evidence type="ECO:0000313" key="3">
    <source>
        <dbReference type="Proteomes" id="UP000799764"/>
    </source>
</evidence>
<sequence>MRGRLGTRCASPDREVSPAISDSSGLTVLSRSPSPPSTGRQLSPAPSDSSELSMLSRSPSPPPGLFEKIEISPRSNLPTRRSNGRFMRSDAKCEASPTPSARPAKRLRVLSLNTPKIATKKTPAKSRSPRTPRSSRSPRSSVALKAAVLTPEAKGAGQLDRLPKEIRQEIYAYCLDIDDPVLLKECCGPTSTRRARDSCKKHGEHCSKIGRGNGLTLYEEDEGSTKVYGRFSILSVARSCHDEASWVLHNQGKLIIRSTKALQAYLSGKDCTFFRLPNLPGTECVECMWLSAGRFRKICFELPWTKFSIEDPIECVYRLYEAIAFLMKAWDLVKEKPTSPRTVELQLQALHTAIVPFNSERSTKVAYEWTAYHEPYLGSGYITNFKRIGQEVVHVLERLVDLVGRHGGRSRWKVVAQAPREYHAGGAENDSDTAEDQEDGGLTGLYTLEACCRSNGVQFVATT</sequence>
<accession>A0A9P4U7Z5</accession>
<evidence type="ECO:0000256" key="1">
    <source>
        <dbReference type="SAM" id="MobiDB-lite"/>
    </source>
</evidence>
<feature type="region of interest" description="Disordered" evidence="1">
    <location>
        <begin position="1"/>
        <end position="143"/>
    </location>
</feature>
<feature type="compositionally biased region" description="Polar residues" evidence="1">
    <location>
        <begin position="20"/>
        <end position="41"/>
    </location>
</feature>